<dbReference type="STRING" id="1196353.SAMN05444921_121184"/>
<evidence type="ECO:0000313" key="3">
    <source>
        <dbReference type="EMBL" id="SDN20908.1"/>
    </source>
</evidence>
<sequence length="253" mass="27640">MRGRLDRRKAAFDLGRVELPDAICALVWTVIALFVRAVPAAALVPVLIVVGLLVGGGLFFGGMPTFDRAARETEPGMWTPSGVELRRGRPYGPVHGDIHSAPAPRPDPPVKSICNRRFEKGFPHSREASRQGMSNPHEPMPVNEPYSPYPPQREGYHPNRDGAGANRAAVVIHTIADIAAGFLILWILLHLLGANQGNVFVGFVHDVADWLAGWSQDIFTMDSEGLRVILNYGLPALIYLLIGHGIAARVRRL</sequence>
<name>A0A1G9ZHR1_9ACTN</name>
<organism evidence="3 4">
    <name type="scientific">Streptomyces wuyuanensis</name>
    <dbReference type="NCBI Taxonomy" id="1196353"/>
    <lineage>
        <taxon>Bacteria</taxon>
        <taxon>Bacillati</taxon>
        <taxon>Actinomycetota</taxon>
        <taxon>Actinomycetes</taxon>
        <taxon>Kitasatosporales</taxon>
        <taxon>Streptomycetaceae</taxon>
        <taxon>Streptomyces</taxon>
    </lineage>
</organism>
<keyword evidence="4" id="KW-1185">Reference proteome</keyword>
<accession>A0A1G9ZHR1</accession>
<feature type="region of interest" description="Disordered" evidence="1">
    <location>
        <begin position="123"/>
        <end position="161"/>
    </location>
</feature>
<reference evidence="4" key="1">
    <citation type="submission" date="2016-10" db="EMBL/GenBank/DDBJ databases">
        <authorList>
            <person name="Varghese N."/>
            <person name="Submissions S."/>
        </authorList>
    </citation>
    <scope>NUCLEOTIDE SEQUENCE [LARGE SCALE GENOMIC DNA]</scope>
    <source>
        <strain evidence="4">CGMCC 4.7042</strain>
    </source>
</reference>
<feature type="transmembrane region" description="Helical" evidence="2">
    <location>
        <begin position="44"/>
        <end position="63"/>
    </location>
</feature>
<keyword evidence="2" id="KW-0812">Transmembrane</keyword>
<dbReference type="Proteomes" id="UP000199063">
    <property type="component" value="Unassembled WGS sequence"/>
</dbReference>
<dbReference type="EMBL" id="FNHI01000021">
    <property type="protein sequence ID" value="SDN20908.1"/>
    <property type="molecule type" value="Genomic_DNA"/>
</dbReference>
<gene>
    <name evidence="3" type="ORF">SAMN05444921_121184</name>
</gene>
<proteinExistence type="predicted"/>
<protein>
    <submittedName>
        <fullName evidence="3">Uncharacterized protein</fullName>
    </submittedName>
</protein>
<evidence type="ECO:0000256" key="2">
    <source>
        <dbReference type="SAM" id="Phobius"/>
    </source>
</evidence>
<feature type="transmembrane region" description="Helical" evidence="2">
    <location>
        <begin position="168"/>
        <end position="189"/>
    </location>
</feature>
<keyword evidence="2" id="KW-0472">Membrane</keyword>
<dbReference type="AlphaFoldDB" id="A0A1G9ZHR1"/>
<feature type="transmembrane region" description="Helical" evidence="2">
    <location>
        <begin position="229"/>
        <end position="248"/>
    </location>
</feature>
<feature type="transmembrane region" description="Helical" evidence="2">
    <location>
        <begin position="21"/>
        <end position="38"/>
    </location>
</feature>
<evidence type="ECO:0000313" key="4">
    <source>
        <dbReference type="Proteomes" id="UP000199063"/>
    </source>
</evidence>
<keyword evidence="2" id="KW-1133">Transmembrane helix</keyword>
<evidence type="ECO:0000256" key="1">
    <source>
        <dbReference type="SAM" id="MobiDB-lite"/>
    </source>
</evidence>